<dbReference type="EC" id="3.1.1.17" evidence="4"/>
<evidence type="ECO:0000313" key="5">
    <source>
        <dbReference type="Proteomes" id="UP000734218"/>
    </source>
</evidence>
<dbReference type="InterPro" id="IPR051262">
    <property type="entry name" value="SMP-30/CGR1_Lactonase"/>
</dbReference>
<dbReference type="EMBL" id="JAATJE010000002">
    <property type="protein sequence ID" value="NJC34484.1"/>
    <property type="molecule type" value="Genomic_DNA"/>
</dbReference>
<sequence>MTPVTRRHLIAAAALSPLAARAGAQGPTIIGRIHRLDPGLDAIVDTASAIEVLGSGYRWAEGPAWSRAERHLLFSDVPANIAYRWRPADGVQPWLQPSGLAGAVPPGIREAGSNGLSFARDGALLIANSGGRSVDRLDPATRRRTRLATSHNGKRLNSPNDLVEARSGAVFFTDPPYGLAEGDDSPLKEQPHNGLYRIDSGGRVVLLDGTESRPNGLALSPDERTLYLALSEDAHPRVLAFDLSADGTVSNKRVFCDMRGLDGPGLPDGVKTDRAGHVFATGPGGVHVISPAGRRLGLISTGKATANIAFGEDGRSLFLTSSDMLARVRLRSSGW</sequence>
<dbReference type="RefSeq" id="WP_167954560.1">
    <property type="nucleotide sequence ID" value="NZ_JAATJE010000002.1"/>
</dbReference>
<dbReference type="Gene3D" id="2.120.10.30">
    <property type="entry name" value="TolB, C-terminal domain"/>
    <property type="match status" value="1"/>
</dbReference>
<organism evidence="4 5">
    <name type="scientific">Sphingomonas jejuensis</name>
    <dbReference type="NCBI Taxonomy" id="904715"/>
    <lineage>
        <taxon>Bacteria</taxon>
        <taxon>Pseudomonadati</taxon>
        <taxon>Pseudomonadota</taxon>
        <taxon>Alphaproteobacteria</taxon>
        <taxon>Sphingomonadales</taxon>
        <taxon>Sphingomonadaceae</taxon>
        <taxon>Sphingomonas</taxon>
    </lineage>
</organism>
<dbReference type="Proteomes" id="UP000734218">
    <property type="component" value="Unassembled WGS sequence"/>
</dbReference>
<dbReference type="GO" id="GO:0004341">
    <property type="term" value="F:gluconolactonase activity"/>
    <property type="evidence" value="ECO:0007669"/>
    <property type="project" value="UniProtKB-EC"/>
</dbReference>
<accession>A0ABX0XM83</accession>
<dbReference type="SUPFAM" id="SSF63829">
    <property type="entry name" value="Calcium-dependent phosphotriesterase"/>
    <property type="match status" value="1"/>
</dbReference>
<proteinExistence type="predicted"/>
<keyword evidence="1 4" id="KW-0378">Hydrolase</keyword>
<feature type="signal peptide" evidence="2">
    <location>
        <begin position="1"/>
        <end position="24"/>
    </location>
</feature>
<evidence type="ECO:0000256" key="1">
    <source>
        <dbReference type="ARBA" id="ARBA00022801"/>
    </source>
</evidence>
<dbReference type="PANTHER" id="PTHR47572:SF4">
    <property type="entry name" value="LACTONASE DRP35"/>
    <property type="match status" value="1"/>
</dbReference>
<protein>
    <submittedName>
        <fullName evidence="4">Gluconolactonase</fullName>
        <ecNumber evidence="4">3.1.1.17</ecNumber>
    </submittedName>
</protein>
<dbReference type="PANTHER" id="PTHR47572">
    <property type="entry name" value="LIPOPROTEIN-RELATED"/>
    <property type="match status" value="1"/>
</dbReference>
<keyword evidence="5" id="KW-1185">Reference proteome</keyword>
<evidence type="ECO:0000313" key="4">
    <source>
        <dbReference type="EMBL" id="NJC34484.1"/>
    </source>
</evidence>
<dbReference type="Pfam" id="PF08450">
    <property type="entry name" value="SGL"/>
    <property type="match status" value="1"/>
</dbReference>
<dbReference type="InterPro" id="IPR011042">
    <property type="entry name" value="6-blade_b-propeller_TolB-like"/>
</dbReference>
<dbReference type="InterPro" id="IPR013658">
    <property type="entry name" value="SGL"/>
</dbReference>
<feature type="domain" description="SMP-30/Gluconolactonase/LRE-like region" evidence="3">
    <location>
        <begin position="59"/>
        <end position="322"/>
    </location>
</feature>
<keyword evidence="2" id="KW-0732">Signal</keyword>
<gene>
    <name evidence="4" type="ORF">GGR88_001998</name>
</gene>
<reference evidence="4 5" key="1">
    <citation type="submission" date="2020-03" db="EMBL/GenBank/DDBJ databases">
        <title>Genomic Encyclopedia of Type Strains, Phase IV (KMG-IV): sequencing the most valuable type-strain genomes for metagenomic binning, comparative biology and taxonomic classification.</title>
        <authorList>
            <person name="Goeker M."/>
        </authorList>
    </citation>
    <scope>NUCLEOTIDE SEQUENCE [LARGE SCALE GENOMIC DNA]</scope>
    <source>
        <strain evidence="4 5">DSM 27651</strain>
    </source>
</reference>
<evidence type="ECO:0000259" key="3">
    <source>
        <dbReference type="Pfam" id="PF08450"/>
    </source>
</evidence>
<evidence type="ECO:0000256" key="2">
    <source>
        <dbReference type="SAM" id="SignalP"/>
    </source>
</evidence>
<name>A0ABX0XM83_9SPHN</name>
<comment type="caution">
    <text evidence="4">The sequence shown here is derived from an EMBL/GenBank/DDBJ whole genome shotgun (WGS) entry which is preliminary data.</text>
</comment>
<feature type="chain" id="PRO_5045067180" evidence="2">
    <location>
        <begin position="25"/>
        <end position="335"/>
    </location>
</feature>